<dbReference type="Pfam" id="PF20259">
    <property type="entry name" value="tRNA_Me_trans_M"/>
    <property type="match status" value="1"/>
</dbReference>
<dbReference type="InterPro" id="IPR046885">
    <property type="entry name" value="MnmA-like_C"/>
</dbReference>
<keyword evidence="8" id="KW-1015">Disulfide bond</keyword>
<dbReference type="EMBL" id="DVFN01000074">
    <property type="protein sequence ID" value="HIQ69677.1"/>
    <property type="molecule type" value="Genomic_DNA"/>
</dbReference>
<dbReference type="GO" id="GO:0005737">
    <property type="term" value="C:cytoplasm"/>
    <property type="evidence" value="ECO:0007669"/>
    <property type="project" value="UniProtKB-SubCell"/>
</dbReference>
<dbReference type="Proteomes" id="UP000886874">
    <property type="component" value="Unassembled WGS sequence"/>
</dbReference>
<keyword evidence="3 10" id="KW-0808">Transferase</keyword>
<dbReference type="NCBIfam" id="TIGR00420">
    <property type="entry name" value="trmU"/>
    <property type="match status" value="1"/>
</dbReference>
<dbReference type="SUPFAM" id="SSF52402">
    <property type="entry name" value="Adenine nucleotide alpha hydrolases-like"/>
    <property type="match status" value="1"/>
</dbReference>
<reference evidence="13" key="2">
    <citation type="journal article" date="2021" name="PeerJ">
        <title>Extensive microbial diversity within the chicken gut microbiome revealed by metagenomics and culture.</title>
        <authorList>
            <person name="Gilroy R."/>
            <person name="Ravi A."/>
            <person name="Getino M."/>
            <person name="Pursley I."/>
            <person name="Horton D.L."/>
            <person name="Alikhan N.F."/>
            <person name="Baker D."/>
            <person name="Gharbi K."/>
            <person name="Hall N."/>
            <person name="Watson M."/>
            <person name="Adriaenssens E.M."/>
            <person name="Foster-Nyarko E."/>
            <person name="Jarju S."/>
            <person name="Secka A."/>
            <person name="Antonio M."/>
            <person name="Oren A."/>
            <person name="Chaudhuri R.R."/>
            <person name="La Ragione R."/>
            <person name="Hildebrand F."/>
            <person name="Pallen M.J."/>
        </authorList>
    </citation>
    <scope>NUCLEOTIDE SEQUENCE</scope>
    <source>
        <strain evidence="13">ChiSjej2B20-13462</strain>
    </source>
</reference>
<feature type="binding site" evidence="10">
    <location>
        <begin position="7"/>
        <end position="14"/>
    </location>
    <ligand>
        <name>ATP</name>
        <dbReference type="ChEBI" id="CHEBI:30616"/>
    </ligand>
</feature>
<reference evidence="13" key="1">
    <citation type="submission" date="2020-10" db="EMBL/GenBank/DDBJ databases">
        <authorList>
            <person name="Gilroy R."/>
        </authorList>
    </citation>
    <scope>NUCLEOTIDE SEQUENCE</scope>
    <source>
        <strain evidence="13">ChiSjej2B20-13462</strain>
    </source>
</reference>
<dbReference type="Pfam" id="PF03054">
    <property type="entry name" value="tRNA_Me_trans"/>
    <property type="match status" value="1"/>
</dbReference>
<feature type="domain" description="tRNA-specific 2-thiouridylase MnmA-like C-terminal" evidence="11">
    <location>
        <begin position="268"/>
        <end position="338"/>
    </location>
</feature>
<dbReference type="AlphaFoldDB" id="A0A9D0Z5P3"/>
<dbReference type="PANTHER" id="PTHR11933:SF5">
    <property type="entry name" value="MITOCHONDRIAL TRNA-SPECIFIC 2-THIOURIDYLASE 1"/>
    <property type="match status" value="1"/>
</dbReference>
<evidence type="ECO:0000256" key="7">
    <source>
        <dbReference type="ARBA" id="ARBA00022884"/>
    </source>
</evidence>
<evidence type="ECO:0000256" key="1">
    <source>
        <dbReference type="ARBA" id="ARBA00022490"/>
    </source>
</evidence>
<gene>
    <name evidence="10 13" type="primary">mnmA</name>
    <name evidence="13" type="ORF">IAA67_05040</name>
</gene>
<feature type="region of interest" description="Interaction with tRNA" evidence="10">
    <location>
        <begin position="290"/>
        <end position="291"/>
    </location>
</feature>
<keyword evidence="5 10" id="KW-0547">Nucleotide-binding</keyword>
<dbReference type="NCBIfam" id="NF001138">
    <property type="entry name" value="PRK00143.1"/>
    <property type="match status" value="1"/>
</dbReference>
<dbReference type="HAMAP" id="MF_00144">
    <property type="entry name" value="tRNA_thiouridyl_MnmA"/>
    <property type="match status" value="1"/>
</dbReference>
<dbReference type="InterPro" id="IPR014729">
    <property type="entry name" value="Rossmann-like_a/b/a_fold"/>
</dbReference>
<protein>
    <recommendedName>
        <fullName evidence="10">tRNA-specific 2-thiouridylase MnmA</fullName>
        <ecNumber evidence="10">2.8.1.13</ecNumber>
    </recommendedName>
</protein>
<dbReference type="GO" id="GO:0002143">
    <property type="term" value="P:tRNA wobble position uridine thiolation"/>
    <property type="evidence" value="ECO:0007669"/>
    <property type="project" value="TreeGrafter"/>
</dbReference>
<evidence type="ECO:0000256" key="4">
    <source>
        <dbReference type="ARBA" id="ARBA00022694"/>
    </source>
</evidence>
<comment type="similarity">
    <text evidence="10">Belongs to the MnmA/TRMU family.</text>
</comment>
<organism evidence="13 14">
    <name type="scientific">Candidatus Avoscillospira stercorigallinarum</name>
    <dbReference type="NCBI Taxonomy" id="2840708"/>
    <lineage>
        <taxon>Bacteria</taxon>
        <taxon>Bacillati</taxon>
        <taxon>Bacillota</taxon>
        <taxon>Clostridia</taxon>
        <taxon>Eubacteriales</taxon>
        <taxon>Oscillospiraceae</taxon>
        <taxon>Oscillospiraceae incertae sedis</taxon>
        <taxon>Candidatus Avoscillospira</taxon>
    </lineage>
</organism>
<dbReference type="FunFam" id="2.40.30.10:FF:000023">
    <property type="entry name" value="tRNA-specific 2-thiouridylase MnmA"/>
    <property type="match status" value="1"/>
</dbReference>
<dbReference type="PANTHER" id="PTHR11933">
    <property type="entry name" value="TRNA 5-METHYLAMINOMETHYL-2-THIOURIDYLATE -METHYLTRANSFERASE"/>
    <property type="match status" value="1"/>
</dbReference>
<evidence type="ECO:0000256" key="9">
    <source>
        <dbReference type="ARBA" id="ARBA00051542"/>
    </source>
</evidence>
<dbReference type="EC" id="2.8.1.13" evidence="10"/>
<comment type="caution">
    <text evidence="10">Lacks conserved residue(s) required for the propagation of feature annotation.</text>
</comment>
<keyword evidence="7 10" id="KW-0694">RNA-binding</keyword>
<keyword evidence="4 10" id="KW-0819">tRNA processing</keyword>
<comment type="caution">
    <text evidence="13">The sequence shown here is derived from an EMBL/GenBank/DDBJ whole genome shotgun (WGS) entry which is preliminary data.</text>
</comment>
<dbReference type="InterPro" id="IPR046884">
    <property type="entry name" value="MnmA-like_central"/>
</dbReference>
<feature type="domain" description="tRNA-specific 2-thiouridylase MnmA-like central" evidence="12">
    <location>
        <begin position="197"/>
        <end position="250"/>
    </location>
</feature>
<sequence length="344" mass="37455">MKKILAAMSGGVDSAAAVLALRAEGYHVDGATMLLHPYGGAEAEEARRTAAALGIGFYCFDWQDEFRRAVIEPFKAAYGRGETPNPCIFCNKALKFGRFLAMAQTLGYDAVATGHYARLTREHGRWLLYTARDGKKDQTYMLYGLTQDQLARVMFPMGDLSKEEARAMTAAAGLTVSSKHDSQDICFIPDGDYLRFLREDGAVLHPGRFVGPDGEDLGPHKGQEAYTTGQRRGLEVAYGQRIYVTGKDADGTVRLGPDEALYQTRVAVRDVNFQPFDALHTPLRAQAKVRYSPQAAPCTIYPTETGVELVFDNPQRAVTPGQSAVFYDGPLLLGGGTIAAKASP</sequence>
<feature type="binding site" evidence="10">
    <location>
        <position position="114"/>
    </location>
    <ligand>
        <name>ATP</name>
        <dbReference type="ChEBI" id="CHEBI:30616"/>
    </ligand>
</feature>
<evidence type="ECO:0000313" key="14">
    <source>
        <dbReference type="Proteomes" id="UP000886874"/>
    </source>
</evidence>
<proteinExistence type="inferred from homology"/>
<evidence type="ECO:0000256" key="6">
    <source>
        <dbReference type="ARBA" id="ARBA00022840"/>
    </source>
</evidence>
<dbReference type="GO" id="GO:0103016">
    <property type="term" value="F:tRNA-uridine 2-sulfurtransferase activity"/>
    <property type="evidence" value="ECO:0007669"/>
    <property type="project" value="UniProtKB-EC"/>
</dbReference>
<feature type="site" description="Interaction with tRNA" evidence="10">
    <location>
        <position position="115"/>
    </location>
</feature>
<dbReference type="GO" id="GO:0000049">
    <property type="term" value="F:tRNA binding"/>
    <property type="evidence" value="ECO:0007669"/>
    <property type="project" value="UniProtKB-KW"/>
</dbReference>
<name>A0A9D0Z5P3_9FIRM</name>
<evidence type="ECO:0000256" key="10">
    <source>
        <dbReference type="HAMAP-Rule" id="MF_00144"/>
    </source>
</evidence>
<feature type="site" description="Interaction with tRNA" evidence="10">
    <location>
        <position position="322"/>
    </location>
</feature>
<feature type="binding site" evidence="10">
    <location>
        <position position="33"/>
    </location>
    <ligand>
        <name>ATP</name>
        <dbReference type="ChEBI" id="CHEBI:30616"/>
    </ligand>
</feature>
<comment type="subcellular location">
    <subcellularLocation>
        <location evidence="10">Cytoplasm</location>
    </subcellularLocation>
</comment>
<evidence type="ECO:0000256" key="5">
    <source>
        <dbReference type="ARBA" id="ARBA00022741"/>
    </source>
</evidence>
<evidence type="ECO:0000259" key="11">
    <source>
        <dbReference type="Pfam" id="PF20258"/>
    </source>
</evidence>
<dbReference type="Gene3D" id="2.30.30.280">
    <property type="entry name" value="Adenine nucleotide alpha hydrolases-like domains"/>
    <property type="match status" value="1"/>
</dbReference>
<keyword evidence="2 10" id="KW-0820">tRNA-binding</keyword>
<comment type="function">
    <text evidence="10">Catalyzes the 2-thiolation of uridine at the wobble position (U34) of tRNA, leading to the formation of s(2)U34.</text>
</comment>
<evidence type="ECO:0000259" key="12">
    <source>
        <dbReference type="Pfam" id="PF20259"/>
    </source>
</evidence>
<accession>A0A9D0Z5P3</accession>
<feature type="region of interest" description="Interaction with tRNA" evidence="10">
    <location>
        <begin position="136"/>
        <end position="138"/>
    </location>
</feature>
<dbReference type="InterPro" id="IPR023382">
    <property type="entry name" value="MnmA-like_central_sf"/>
</dbReference>
<keyword evidence="1 10" id="KW-0963">Cytoplasm</keyword>
<evidence type="ECO:0000256" key="8">
    <source>
        <dbReference type="ARBA" id="ARBA00023157"/>
    </source>
</evidence>
<dbReference type="Pfam" id="PF20258">
    <property type="entry name" value="tRNA_Me_trans_C"/>
    <property type="match status" value="1"/>
</dbReference>
<evidence type="ECO:0000256" key="3">
    <source>
        <dbReference type="ARBA" id="ARBA00022679"/>
    </source>
</evidence>
<evidence type="ECO:0000313" key="13">
    <source>
        <dbReference type="EMBL" id="HIQ69677.1"/>
    </source>
</evidence>
<keyword evidence="6 10" id="KW-0067">ATP-binding</keyword>
<evidence type="ECO:0000256" key="2">
    <source>
        <dbReference type="ARBA" id="ARBA00022555"/>
    </source>
</evidence>
<dbReference type="InterPro" id="IPR004506">
    <property type="entry name" value="MnmA-like"/>
</dbReference>
<comment type="catalytic activity">
    <reaction evidence="9 10">
        <text>S-sulfanyl-L-cysteinyl-[protein] + uridine(34) in tRNA + AH2 + ATP = 2-thiouridine(34) in tRNA + L-cysteinyl-[protein] + A + AMP + diphosphate + H(+)</text>
        <dbReference type="Rhea" id="RHEA:47032"/>
        <dbReference type="Rhea" id="RHEA-COMP:10131"/>
        <dbReference type="Rhea" id="RHEA-COMP:11726"/>
        <dbReference type="Rhea" id="RHEA-COMP:11727"/>
        <dbReference type="Rhea" id="RHEA-COMP:11728"/>
        <dbReference type="ChEBI" id="CHEBI:13193"/>
        <dbReference type="ChEBI" id="CHEBI:15378"/>
        <dbReference type="ChEBI" id="CHEBI:17499"/>
        <dbReference type="ChEBI" id="CHEBI:29950"/>
        <dbReference type="ChEBI" id="CHEBI:30616"/>
        <dbReference type="ChEBI" id="CHEBI:33019"/>
        <dbReference type="ChEBI" id="CHEBI:61963"/>
        <dbReference type="ChEBI" id="CHEBI:65315"/>
        <dbReference type="ChEBI" id="CHEBI:87170"/>
        <dbReference type="ChEBI" id="CHEBI:456215"/>
        <dbReference type="EC" id="2.8.1.13"/>
    </reaction>
</comment>
<feature type="active site" description="Nucleophile" evidence="10">
    <location>
        <position position="90"/>
    </location>
</feature>
<dbReference type="CDD" id="cd01998">
    <property type="entry name" value="MnmA_TRMU-like"/>
    <property type="match status" value="1"/>
</dbReference>
<dbReference type="GO" id="GO:0005524">
    <property type="term" value="F:ATP binding"/>
    <property type="evidence" value="ECO:0007669"/>
    <property type="project" value="UniProtKB-KW"/>
</dbReference>
<feature type="active site" description="Cysteine persulfide intermediate" evidence="10">
    <location>
        <position position="186"/>
    </location>
</feature>
<dbReference type="Gene3D" id="3.40.50.620">
    <property type="entry name" value="HUPs"/>
    <property type="match status" value="1"/>
</dbReference>
<dbReference type="Gene3D" id="2.40.30.10">
    <property type="entry name" value="Translation factors"/>
    <property type="match status" value="1"/>
</dbReference>